<evidence type="ECO:0000313" key="1">
    <source>
        <dbReference type="EMBL" id="GJT59201.1"/>
    </source>
</evidence>
<dbReference type="Proteomes" id="UP001151760">
    <property type="component" value="Unassembled WGS sequence"/>
</dbReference>
<evidence type="ECO:0000313" key="2">
    <source>
        <dbReference type="Proteomes" id="UP001151760"/>
    </source>
</evidence>
<gene>
    <name evidence="1" type="ORF">Tco_1002734</name>
</gene>
<reference evidence="1" key="2">
    <citation type="submission" date="2022-01" db="EMBL/GenBank/DDBJ databases">
        <authorList>
            <person name="Yamashiro T."/>
            <person name="Shiraishi A."/>
            <person name="Satake H."/>
            <person name="Nakayama K."/>
        </authorList>
    </citation>
    <scope>NUCLEOTIDE SEQUENCE</scope>
</reference>
<dbReference type="EMBL" id="BQNB010017087">
    <property type="protein sequence ID" value="GJT59201.1"/>
    <property type="molecule type" value="Genomic_DNA"/>
</dbReference>
<protein>
    <submittedName>
        <fullName evidence="1">Uncharacterized protein</fullName>
    </submittedName>
</protein>
<keyword evidence="2" id="KW-1185">Reference proteome</keyword>
<comment type="caution">
    <text evidence="1">The sequence shown here is derived from an EMBL/GenBank/DDBJ whole genome shotgun (WGS) entry which is preliminary data.</text>
</comment>
<organism evidence="1 2">
    <name type="scientific">Tanacetum coccineum</name>
    <dbReference type="NCBI Taxonomy" id="301880"/>
    <lineage>
        <taxon>Eukaryota</taxon>
        <taxon>Viridiplantae</taxon>
        <taxon>Streptophyta</taxon>
        <taxon>Embryophyta</taxon>
        <taxon>Tracheophyta</taxon>
        <taxon>Spermatophyta</taxon>
        <taxon>Magnoliopsida</taxon>
        <taxon>eudicotyledons</taxon>
        <taxon>Gunneridae</taxon>
        <taxon>Pentapetalae</taxon>
        <taxon>asterids</taxon>
        <taxon>campanulids</taxon>
        <taxon>Asterales</taxon>
        <taxon>Asteraceae</taxon>
        <taxon>Asteroideae</taxon>
        <taxon>Anthemideae</taxon>
        <taxon>Anthemidinae</taxon>
        <taxon>Tanacetum</taxon>
    </lineage>
</organism>
<sequence>MVLRVERKLFVIEQPISLASPTDSEYLRSGMRYMIHNEELKSMFEKQVGVEWFDLIQTFHACKLDEGKPVGPYHNMGKTVGELHAMLNEYKKGLPKKAETPQVMMIKGGKIQKSNKKSLKSKGKGKANVAEFMGLSND</sequence>
<reference evidence="1" key="1">
    <citation type="journal article" date="2022" name="Int. J. Mol. Sci.">
        <title>Draft Genome of Tanacetum Coccineum: Genomic Comparison of Closely Related Tanacetum-Family Plants.</title>
        <authorList>
            <person name="Yamashiro T."/>
            <person name="Shiraishi A."/>
            <person name="Nakayama K."/>
            <person name="Satake H."/>
        </authorList>
    </citation>
    <scope>NUCLEOTIDE SEQUENCE</scope>
</reference>
<proteinExistence type="predicted"/>
<name>A0ABQ5F769_9ASTR</name>
<accession>A0ABQ5F769</accession>